<dbReference type="PROSITE" id="PS00293">
    <property type="entry name" value="PCNA_2"/>
    <property type="match status" value="1"/>
</dbReference>
<reference evidence="1 2" key="1">
    <citation type="submission" date="2024-03" db="EMBL/GenBank/DDBJ databases">
        <title>Aureococcus anophagefferens CCMP1851 and Kratosvirus quantuckense: Draft genome of a second virus-susceptible host strain in the model system.</title>
        <authorList>
            <person name="Chase E."/>
            <person name="Truchon A.R."/>
            <person name="Schepens W."/>
            <person name="Wilhelm S.W."/>
        </authorList>
    </citation>
    <scope>NUCLEOTIDE SEQUENCE [LARGE SCALE GENOMIC DNA]</scope>
    <source>
        <strain evidence="1 2">CCMP1851</strain>
    </source>
</reference>
<dbReference type="InterPro" id="IPR000730">
    <property type="entry name" value="Pr_cel_nuc_antig"/>
</dbReference>
<dbReference type="GO" id="GO:0030337">
    <property type="term" value="F:DNA polymerase processivity factor activity"/>
    <property type="evidence" value="ECO:0007669"/>
    <property type="project" value="InterPro"/>
</dbReference>
<dbReference type="NCBIfam" id="TIGR00590">
    <property type="entry name" value="pcna"/>
    <property type="match status" value="1"/>
</dbReference>
<comment type="caution">
    <text evidence="1">The sequence shown here is derived from an EMBL/GenBank/DDBJ whole genome shotgun (WGS) entry which is preliminary data.</text>
</comment>
<dbReference type="GO" id="GO:0006272">
    <property type="term" value="P:leading strand elongation"/>
    <property type="evidence" value="ECO:0007669"/>
    <property type="project" value="TreeGrafter"/>
</dbReference>
<organism evidence="1 2">
    <name type="scientific">Aureococcus anophagefferens</name>
    <name type="common">Harmful bloom alga</name>
    <dbReference type="NCBI Taxonomy" id="44056"/>
    <lineage>
        <taxon>Eukaryota</taxon>
        <taxon>Sar</taxon>
        <taxon>Stramenopiles</taxon>
        <taxon>Ochrophyta</taxon>
        <taxon>Pelagophyceae</taxon>
        <taxon>Pelagomonadales</taxon>
        <taxon>Pelagomonadaceae</taxon>
        <taxon>Aureococcus</taxon>
    </lineage>
</organism>
<dbReference type="Pfam" id="PF02747">
    <property type="entry name" value="PCNA_C"/>
    <property type="match status" value="1"/>
</dbReference>
<proteinExistence type="inferred from homology"/>
<dbReference type="HAMAP" id="MF_00317">
    <property type="entry name" value="DNApol_clamp_arch"/>
    <property type="match status" value="1"/>
</dbReference>
<keyword evidence="2" id="KW-1185">Reference proteome</keyword>
<name>A0ABR1FKL6_AURAN</name>
<dbReference type="Gene3D" id="3.70.10.10">
    <property type="match status" value="1"/>
</dbReference>
<accession>A0ABR1FKL6</accession>
<dbReference type="Proteomes" id="UP001363151">
    <property type="component" value="Unassembled WGS sequence"/>
</dbReference>
<dbReference type="GO" id="GO:0006298">
    <property type="term" value="P:mismatch repair"/>
    <property type="evidence" value="ECO:0007669"/>
    <property type="project" value="TreeGrafter"/>
</dbReference>
<dbReference type="GO" id="GO:0019985">
    <property type="term" value="P:translesion synthesis"/>
    <property type="evidence" value="ECO:0007669"/>
    <property type="project" value="TreeGrafter"/>
</dbReference>
<protein>
    <submittedName>
        <fullName evidence="1">DNA polymerase processivity factor</fullName>
    </submittedName>
</protein>
<dbReference type="EMBL" id="JBBJCI010000367">
    <property type="protein sequence ID" value="KAK7232613.1"/>
    <property type="molecule type" value="Genomic_DNA"/>
</dbReference>
<dbReference type="PROSITE" id="PS01251">
    <property type="entry name" value="PCNA_1"/>
    <property type="match status" value="1"/>
</dbReference>
<sequence length="263" mass="28882">MFEATLNKASTLKKLIDAIKDLVTDGNIEVSETGMNLQAMDSSHVSLVSLVLHTDMFEHFRCDRAVTLGINLPNFAKILKCSGNDDSVTLKAQDDGENLSIVFESEGQERVSEFELKLMDIDAESLGIPDQEYNTTIKMSSSEFQRIVRDMTVLGDTCSIGCTKEGVKFSVHGDLGAGHITLRSNASVDKEDEAVEIQMEEPVELNFALRYLGFFTRATPLCGRVNISMSPDVPIVIAYHIGDKDAEGAGSLSYYLAPKIDEE</sequence>
<dbReference type="InterPro" id="IPR022649">
    <property type="entry name" value="Pr_cel_nuc_antig_C"/>
</dbReference>
<dbReference type="PANTHER" id="PTHR11352:SF0">
    <property type="entry name" value="PROLIFERATING CELL NUCLEAR ANTIGEN"/>
    <property type="match status" value="1"/>
</dbReference>
<dbReference type="Pfam" id="PF00705">
    <property type="entry name" value="PCNA_N"/>
    <property type="match status" value="1"/>
</dbReference>
<evidence type="ECO:0000313" key="1">
    <source>
        <dbReference type="EMBL" id="KAK7232613.1"/>
    </source>
</evidence>
<dbReference type="InterPro" id="IPR022648">
    <property type="entry name" value="Pr_cel_nuc_antig_N"/>
</dbReference>
<dbReference type="GO" id="GO:0003677">
    <property type="term" value="F:DNA binding"/>
    <property type="evidence" value="ECO:0007669"/>
    <property type="project" value="UniProtKB-KW"/>
</dbReference>
<dbReference type="GO" id="GO:0006275">
    <property type="term" value="P:regulation of DNA replication"/>
    <property type="evidence" value="ECO:0007669"/>
    <property type="project" value="InterPro"/>
</dbReference>
<dbReference type="CDD" id="cd00577">
    <property type="entry name" value="PCNA"/>
    <property type="match status" value="1"/>
</dbReference>
<dbReference type="KEGG" id="aaf:AURANDRAFT_70163"/>
<gene>
    <name evidence="1" type="primary">PCNA</name>
    <name evidence="1" type="ORF">SO694_0003519</name>
</gene>
<dbReference type="InterPro" id="IPR046938">
    <property type="entry name" value="DNA_clamp_sf"/>
</dbReference>
<dbReference type="PANTHER" id="PTHR11352">
    <property type="entry name" value="PROLIFERATING CELL NUCLEAR ANTIGEN"/>
    <property type="match status" value="1"/>
</dbReference>
<dbReference type="GO" id="GO:0043626">
    <property type="term" value="C:PCNA complex"/>
    <property type="evidence" value="ECO:0007669"/>
    <property type="project" value="TreeGrafter"/>
</dbReference>
<dbReference type="PRINTS" id="PR00339">
    <property type="entry name" value="PCNACYCLIN"/>
</dbReference>
<dbReference type="SUPFAM" id="SSF55979">
    <property type="entry name" value="DNA clamp"/>
    <property type="match status" value="2"/>
</dbReference>
<evidence type="ECO:0000313" key="2">
    <source>
        <dbReference type="Proteomes" id="UP001363151"/>
    </source>
</evidence>
<dbReference type="InterPro" id="IPR022659">
    <property type="entry name" value="Pr_cel_nuc_antig_CS"/>
</dbReference>